<feature type="domain" description="PAW" evidence="13">
    <location>
        <begin position="420"/>
        <end position="614"/>
    </location>
</feature>
<evidence type="ECO:0000256" key="7">
    <source>
        <dbReference type="ARBA" id="ARBA00022490"/>
    </source>
</evidence>
<comment type="similarity">
    <text evidence="4 12">Belongs to the transglutaminase-like superfamily. PNGase family.</text>
</comment>
<dbReference type="InterPro" id="IPR038680">
    <property type="entry name" value="PAW_sf"/>
</dbReference>
<evidence type="ECO:0000256" key="4">
    <source>
        <dbReference type="ARBA" id="ARBA00009390"/>
    </source>
</evidence>
<evidence type="ECO:0000256" key="1">
    <source>
        <dbReference type="ARBA" id="ARBA00001650"/>
    </source>
</evidence>
<dbReference type="GO" id="GO:0046872">
    <property type="term" value="F:metal ion binding"/>
    <property type="evidence" value="ECO:0007669"/>
    <property type="project" value="UniProtKB-KW"/>
</dbReference>
<dbReference type="Pfam" id="PF01841">
    <property type="entry name" value="Transglut_core"/>
    <property type="match status" value="1"/>
</dbReference>
<protein>
    <recommendedName>
        <fullName evidence="6">Peptide-N(4)-(N-acetyl-beta-glucosaminyl)asparagine amidase</fullName>
        <ecNumber evidence="5">3.5.1.52</ecNumber>
    </recommendedName>
    <alternativeName>
        <fullName evidence="11">Peptide:N-glycanase</fullName>
    </alternativeName>
</protein>
<dbReference type="InterPro" id="IPR050883">
    <property type="entry name" value="PNGase"/>
</dbReference>
<dbReference type="Gene3D" id="2.60.120.1020">
    <property type="entry name" value="Peptide N glycanase, PAW domain"/>
    <property type="match status" value="1"/>
</dbReference>
<dbReference type="EC" id="3.5.1.52" evidence="5"/>
<comment type="cofactor">
    <cofactor evidence="2">
        <name>Zn(2+)</name>
        <dbReference type="ChEBI" id="CHEBI:29105"/>
    </cofactor>
</comment>
<keyword evidence="8" id="KW-0479">Metal-binding</keyword>
<evidence type="ECO:0000256" key="10">
    <source>
        <dbReference type="ARBA" id="ARBA00022833"/>
    </source>
</evidence>
<dbReference type="SUPFAM" id="SSF54001">
    <property type="entry name" value="Cysteine proteinases"/>
    <property type="match status" value="1"/>
</dbReference>
<comment type="catalytic activity">
    <reaction evidence="1">
        <text>Hydrolysis of an N(4)-(acetyl-beta-D-glucosaminyl)asparagine residue in which the glucosamine residue may be further glycosylated, to yield a (substituted) N-acetyl-beta-D-glucosaminylamine and a peptide containing an aspartate residue.</text>
        <dbReference type="EC" id="3.5.1.52"/>
    </reaction>
</comment>
<dbReference type="GO" id="GO:0000224">
    <property type="term" value="F:peptide-N4-(N-acetyl-beta-glucosaminyl)asparagine amidase activity"/>
    <property type="evidence" value="ECO:0007669"/>
    <property type="project" value="UniProtKB-EC"/>
</dbReference>
<keyword evidence="15" id="KW-1185">Reference proteome</keyword>
<dbReference type="InterPro" id="IPR008979">
    <property type="entry name" value="Galactose-bd-like_sf"/>
</dbReference>
<dbReference type="InterPro" id="IPR002931">
    <property type="entry name" value="Transglutaminase-like"/>
</dbReference>
<dbReference type="Proteomes" id="UP000653454">
    <property type="component" value="Unassembled WGS sequence"/>
</dbReference>
<comment type="subcellular location">
    <subcellularLocation>
        <location evidence="3">Cytoplasm</location>
    </subcellularLocation>
</comment>
<dbReference type="Gene3D" id="2.20.25.10">
    <property type="match status" value="1"/>
</dbReference>
<dbReference type="InterPro" id="IPR038765">
    <property type="entry name" value="Papain-like_cys_pep_sf"/>
</dbReference>
<organism evidence="14 15">
    <name type="scientific">Plutella xylostella</name>
    <name type="common">Diamondback moth</name>
    <name type="synonym">Plutella maculipennis</name>
    <dbReference type="NCBI Taxonomy" id="51655"/>
    <lineage>
        <taxon>Eukaryota</taxon>
        <taxon>Metazoa</taxon>
        <taxon>Ecdysozoa</taxon>
        <taxon>Arthropoda</taxon>
        <taxon>Hexapoda</taxon>
        <taxon>Insecta</taxon>
        <taxon>Pterygota</taxon>
        <taxon>Neoptera</taxon>
        <taxon>Endopterygota</taxon>
        <taxon>Lepidoptera</taxon>
        <taxon>Glossata</taxon>
        <taxon>Ditrysia</taxon>
        <taxon>Yponomeutoidea</taxon>
        <taxon>Plutellidae</taxon>
        <taxon>Plutella</taxon>
    </lineage>
</organism>
<dbReference type="GO" id="GO:0005829">
    <property type="term" value="C:cytosol"/>
    <property type="evidence" value="ECO:0007669"/>
    <property type="project" value="TreeGrafter"/>
</dbReference>
<sequence length="614" mass="70241">MEDTARLAVVEQNIGDFKLFTETLLTLRDIILDILEDPEDLDSRTVEPELLEDALKTQAFTEYLSYIGFKIKGSSIVYENTTVAKLKQAVEAIEKKLHYSGVVTMVAEADSATQTPAPKKKRKLEPSHFLITSNEFLCRVELNFNGVLMYEDEELQQLARSHIPLETLQIQAMERMREHQRNIKSGAVTSKDMTFEMALLLELVAWFKGSFFSWVDRPACEGCGGVPEHAGDLLMKTPKELCRVEVYKCPSCGTETKFPRHNSLRALLKTRRGRCGEWASCFLLLCRSLGYEARRVYDVTDHVWAEVFDFDSNKWIHVDPCEAKVNAPLIYEHGWKKKLSYVLAFSCDDLQDVTWRYTTNHKEVLRRRNRCTEQQLMAAIFKLREERQQQLSPARRKYLAKRAVKELVELMVERKPSDYEREGRISGSVEWRQQRAEIGDKSHVFELQQPAQYSIRYYAAQDKYEVDMDRVRVKDISGWQNGVFKCEKMFRKEEKDWKMVYLAREEGAPSGSVSWRISTTTGVIRSLTVSASTKLYETGAVNWTLTCDDADAVPVEITATPTTFPTSCRLATLTATLSGGRGDVGWQHSQLFRQALGDNAAAMEIQAVLETTSD</sequence>
<comment type="caution">
    <text evidence="14">The sequence shown here is derived from an EMBL/GenBank/DDBJ whole genome shotgun (WGS) entry which is preliminary data.</text>
</comment>
<name>A0A8S4FJ58_PLUXY</name>
<evidence type="ECO:0000256" key="8">
    <source>
        <dbReference type="ARBA" id="ARBA00022723"/>
    </source>
</evidence>
<dbReference type="PANTHER" id="PTHR12143:SF19">
    <property type="entry name" value="PEPTIDE-N(4)-(N-ACETYL-BETA-GLUCOSAMINYL)ASPARAGINE AMIDASE"/>
    <property type="match status" value="1"/>
</dbReference>
<dbReference type="PANTHER" id="PTHR12143">
    <property type="entry name" value="PEPTIDE N-GLYCANASE PNGASE -RELATED"/>
    <property type="match status" value="1"/>
</dbReference>
<dbReference type="GO" id="GO:0005634">
    <property type="term" value="C:nucleus"/>
    <property type="evidence" value="ECO:0007669"/>
    <property type="project" value="TreeGrafter"/>
</dbReference>
<evidence type="ECO:0000256" key="3">
    <source>
        <dbReference type="ARBA" id="ARBA00004496"/>
    </source>
</evidence>
<evidence type="ECO:0000256" key="6">
    <source>
        <dbReference type="ARBA" id="ARBA00018546"/>
    </source>
</evidence>
<dbReference type="GO" id="GO:0006516">
    <property type="term" value="P:glycoprotein catabolic process"/>
    <property type="evidence" value="ECO:0007669"/>
    <property type="project" value="InterPro"/>
</dbReference>
<keyword evidence="10" id="KW-0862">Zinc</keyword>
<evidence type="ECO:0000256" key="11">
    <source>
        <dbReference type="ARBA" id="ARBA00032901"/>
    </source>
</evidence>
<dbReference type="Gene3D" id="3.10.620.30">
    <property type="match status" value="1"/>
</dbReference>
<evidence type="ECO:0000256" key="12">
    <source>
        <dbReference type="PROSITE-ProRule" id="PRU00731"/>
    </source>
</evidence>
<dbReference type="Pfam" id="PF04721">
    <property type="entry name" value="PAW"/>
    <property type="match status" value="1"/>
</dbReference>
<accession>A0A8S4FJ58</accession>
<gene>
    <name evidence="14" type="ORF">PLXY2_LOCUS8855</name>
</gene>
<evidence type="ECO:0000256" key="9">
    <source>
        <dbReference type="ARBA" id="ARBA00022801"/>
    </source>
</evidence>
<evidence type="ECO:0000256" key="5">
    <source>
        <dbReference type="ARBA" id="ARBA00012158"/>
    </source>
</evidence>
<reference evidence="14" key="1">
    <citation type="submission" date="2020-11" db="EMBL/GenBank/DDBJ databases">
        <authorList>
            <person name="Whiteford S."/>
        </authorList>
    </citation>
    <scope>NUCLEOTIDE SEQUENCE</scope>
</reference>
<keyword evidence="9" id="KW-0378">Hydrolase</keyword>
<evidence type="ECO:0000259" key="13">
    <source>
        <dbReference type="PROSITE" id="PS51398"/>
    </source>
</evidence>
<evidence type="ECO:0000313" key="15">
    <source>
        <dbReference type="Proteomes" id="UP000653454"/>
    </source>
</evidence>
<dbReference type="EMBL" id="CAJHNJ030000034">
    <property type="protein sequence ID" value="CAG9127401.1"/>
    <property type="molecule type" value="Genomic_DNA"/>
</dbReference>
<proteinExistence type="inferred from homology"/>
<dbReference type="SUPFAM" id="SSF49785">
    <property type="entry name" value="Galactose-binding domain-like"/>
    <property type="match status" value="1"/>
</dbReference>
<evidence type="ECO:0000313" key="14">
    <source>
        <dbReference type="EMBL" id="CAG9127401.1"/>
    </source>
</evidence>
<dbReference type="AlphaFoldDB" id="A0A8S4FJ58"/>
<dbReference type="InterPro" id="IPR006588">
    <property type="entry name" value="Peptide_N_glycanase_PAW_dom"/>
</dbReference>
<evidence type="ECO:0000256" key="2">
    <source>
        <dbReference type="ARBA" id="ARBA00001947"/>
    </source>
</evidence>
<keyword evidence="7" id="KW-0963">Cytoplasm</keyword>
<dbReference type="PROSITE" id="PS51398">
    <property type="entry name" value="PAW"/>
    <property type="match status" value="1"/>
</dbReference>
<dbReference type="SMART" id="SM00460">
    <property type="entry name" value="TGc"/>
    <property type="match status" value="1"/>
</dbReference>